<name>A0A1F6XZY6_9BACT</name>
<evidence type="ECO:0000256" key="1">
    <source>
        <dbReference type="SAM" id="Phobius"/>
    </source>
</evidence>
<feature type="transmembrane region" description="Helical" evidence="1">
    <location>
        <begin position="90"/>
        <end position="108"/>
    </location>
</feature>
<comment type="caution">
    <text evidence="2">The sequence shown here is derived from an EMBL/GenBank/DDBJ whole genome shotgun (WGS) entry which is preliminary data.</text>
</comment>
<dbReference type="AlphaFoldDB" id="A0A1F6XZY6"/>
<dbReference type="Proteomes" id="UP000176479">
    <property type="component" value="Unassembled WGS sequence"/>
</dbReference>
<dbReference type="EMBL" id="MFVK01000011">
    <property type="protein sequence ID" value="OGI99689.1"/>
    <property type="molecule type" value="Genomic_DNA"/>
</dbReference>
<proteinExistence type="predicted"/>
<feature type="transmembrane region" description="Helical" evidence="1">
    <location>
        <begin position="57"/>
        <end position="78"/>
    </location>
</feature>
<reference evidence="2 3" key="1">
    <citation type="journal article" date="2016" name="Nat. Commun.">
        <title>Thousands of microbial genomes shed light on interconnected biogeochemical processes in an aquifer system.</title>
        <authorList>
            <person name="Anantharaman K."/>
            <person name="Brown C.T."/>
            <person name="Hug L.A."/>
            <person name="Sharon I."/>
            <person name="Castelle C.J."/>
            <person name="Probst A.J."/>
            <person name="Thomas B.C."/>
            <person name="Singh A."/>
            <person name="Wilkins M.J."/>
            <person name="Karaoz U."/>
            <person name="Brodie E.L."/>
            <person name="Williams K.H."/>
            <person name="Hubbard S.S."/>
            <person name="Banfield J.F."/>
        </authorList>
    </citation>
    <scope>NUCLEOTIDE SEQUENCE [LARGE SCALE GENOMIC DNA]</scope>
</reference>
<accession>A0A1F6XZY6</accession>
<evidence type="ECO:0000313" key="2">
    <source>
        <dbReference type="EMBL" id="OGI99689.1"/>
    </source>
</evidence>
<keyword evidence="1" id="KW-0472">Membrane</keyword>
<keyword evidence="1" id="KW-0812">Transmembrane</keyword>
<keyword evidence="1" id="KW-1133">Transmembrane helix</keyword>
<sequence>MERGGCEADGVRVLFLYSFWYNRKMNKRYWLRGGIAGLIFVILSSFFMLANRDFAESLVLSPPIIWLNSMISYSLYFIFGLKMPSFLTSYILWIDYFTIGVILGWLYGKIKNRNKVV</sequence>
<evidence type="ECO:0000313" key="3">
    <source>
        <dbReference type="Proteomes" id="UP000176479"/>
    </source>
</evidence>
<feature type="transmembrane region" description="Helical" evidence="1">
    <location>
        <begin position="29"/>
        <end position="50"/>
    </location>
</feature>
<gene>
    <name evidence="2" type="ORF">A3H53_00930</name>
</gene>
<organism evidence="2 3">
    <name type="scientific">Candidatus Nomurabacteria bacterium RIFCSPLOWO2_02_FULL_40_10</name>
    <dbReference type="NCBI Taxonomy" id="1801786"/>
    <lineage>
        <taxon>Bacteria</taxon>
        <taxon>Candidatus Nomuraibacteriota</taxon>
    </lineage>
</organism>
<protein>
    <submittedName>
        <fullName evidence="2">Uncharacterized protein</fullName>
    </submittedName>
</protein>